<protein>
    <submittedName>
        <fullName evidence="2">Uncharacterized protein</fullName>
    </submittedName>
</protein>
<organism evidence="2 3">
    <name type="scientific">Lentithecium fluviatile CBS 122367</name>
    <dbReference type="NCBI Taxonomy" id="1168545"/>
    <lineage>
        <taxon>Eukaryota</taxon>
        <taxon>Fungi</taxon>
        <taxon>Dikarya</taxon>
        <taxon>Ascomycota</taxon>
        <taxon>Pezizomycotina</taxon>
        <taxon>Dothideomycetes</taxon>
        <taxon>Pleosporomycetidae</taxon>
        <taxon>Pleosporales</taxon>
        <taxon>Massarineae</taxon>
        <taxon>Lentitheciaceae</taxon>
        <taxon>Lentithecium</taxon>
    </lineage>
</organism>
<sequence>MSGSCPQEDIEPEKEQPKPKPRYQAYVEFETEAPPKPEPTVSPARRKRNTPQPCPAPQAEAPQALAPQTQIPLERQPRPYAQSNTWREVNPINPTGSFRSRLIGFGEMCFLLGQRHPLRSQDSRVMVDIRTPLRALRHPEPKPLHFFAILESQMTKLRRFETRPSSRVKSPRSYLGSICGPGLHETRYGDGDDNPVIKLRVWGYSDWGVNVHMRKLRSSAQKCRALHQYDLRRDGYVDSDVDFYVVRVYVNWLYQRKIPIGRFEQSRSMRTEYTMSFLIELYGYVWRIWDVKFMSATIADLIRTVGESDWVPHHYTVHKLYEETERPNHGAPSREAIFAKARGFIADVWAWQSQAHRRLEAERRHCKKNFQLDVRKAMNDLPRVGRPPWERDPDRYMQV</sequence>
<name>A0A6G1J5M9_9PLEO</name>
<dbReference type="EMBL" id="MU005578">
    <property type="protein sequence ID" value="KAF2685493.1"/>
    <property type="molecule type" value="Genomic_DNA"/>
</dbReference>
<accession>A0A6G1J5M9</accession>
<gene>
    <name evidence="2" type="ORF">K458DRAFT_387460</name>
</gene>
<evidence type="ECO:0000256" key="1">
    <source>
        <dbReference type="SAM" id="MobiDB-lite"/>
    </source>
</evidence>
<keyword evidence="3" id="KW-1185">Reference proteome</keyword>
<feature type="compositionally biased region" description="Low complexity" evidence="1">
    <location>
        <begin position="57"/>
        <end position="66"/>
    </location>
</feature>
<evidence type="ECO:0000313" key="3">
    <source>
        <dbReference type="Proteomes" id="UP000799291"/>
    </source>
</evidence>
<feature type="region of interest" description="Disordered" evidence="1">
    <location>
        <begin position="1"/>
        <end position="66"/>
    </location>
</feature>
<proteinExistence type="predicted"/>
<dbReference type="Proteomes" id="UP000799291">
    <property type="component" value="Unassembled WGS sequence"/>
</dbReference>
<dbReference type="AlphaFoldDB" id="A0A6G1J5M9"/>
<evidence type="ECO:0000313" key="2">
    <source>
        <dbReference type="EMBL" id="KAF2685493.1"/>
    </source>
</evidence>
<reference evidence="2" key="1">
    <citation type="journal article" date="2020" name="Stud. Mycol.">
        <title>101 Dothideomycetes genomes: a test case for predicting lifestyles and emergence of pathogens.</title>
        <authorList>
            <person name="Haridas S."/>
            <person name="Albert R."/>
            <person name="Binder M."/>
            <person name="Bloem J."/>
            <person name="Labutti K."/>
            <person name="Salamov A."/>
            <person name="Andreopoulos B."/>
            <person name="Baker S."/>
            <person name="Barry K."/>
            <person name="Bills G."/>
            <person name="Bluhm B."/>
            <person name="Cannon C."/>
            <person name="Castanera R."/>
            <person name="Culley D."/>
            <person name="Daum C."/>
            <person name="Ezra D."/>
            <person name="Gonzalez J."/>
            <person name="Henrissat B."/>
            <person name="Kuo A."/>
            <person name="Liang C."/>
            <person name="Lipzen A."/>
            <person name="Lutzoni F."/>
            <person name="Magnuson J."/>
            <person name="Mondo S."/>
            <person name="Nolan M."/>
            <person name="Ohm R."/>
            <person name="Pangilinan J."/>
            <person name="Park H.-J."/>
            <person name="Ramirez L."/>
            <person name="Alfaro M."/>
            <person name="Sun H."/>
            <person name="Tritt A."/>
            <person name="Yoshinaga Y."/>
            <person name="Zwiers L.-H."/>
            <person name="Turgeon B."/>
            <person name="Goodwin S."/>
            <person name="Spatafora J."/>
            <person name="Crous P."/>
            <person name="Grigoriev I."/>
        </authorList>
    </citation>
    <scope>NUCLEOTIDE SEQUENCE</scope>
    <source>
        <strain evidence="2">CBS 122367</strain>
    </source>
</reference>